<protein>
    <submittedName>
        <fullName evidence="1">Uncharacterized protein</fullName>
    </submittedName>
</protein>
<dbReference type="RefSeq" id="YP_009008766.1">
    <property type="nucleotide sequence ID" value="NC_023593.1"/>
</dbReference>
<organism evidence="1 2">
    <name type="scientific">Escherichia phage KBNP1711</name>
    <dbReference type="NCBI Taxonomy" id="1436889"/>
    <lineage>
        <taxon>Viruses</taxon>
        <taxon>Duplodnaviria</taxon>
        <taxon>Heunggongvirae</taxon>
        <taxon>Uroviricota</taxon>
        <taxon>Caudoviricetes</taxon>
        <taxon>Mktvariviridae</taxon>
        <taxon>Gordonclarkvirinae</taxon>
        <taxon>Nieuwekanaalvirus</taxon>
        <taxon>Nieuwekanaalvirus KBNP1711</taxon>
    </lineage>
</organism>
<dbReference type="OrthoDB" id="21932at10239"/>
<sequence length="71" mass="8062">MRAGLMKIVWLVKTEWKSGGVTMTYQKTREDARNLKKSICALNDGSTTSVKILKGYEYTSGRIYISGKVHY</sequence>
<evidence type="ECO:0000313" key="2">
    <source>
        <dbReference type="Proteomes" id="UP000019301"/>
    </source>
</evidence>
<dbReference type="EMBL" id="KF981730">
    <property type="protein sequence ID" value="AHI60849.1"/>
    <property type="molecule type" value="Genomic_DNA"/>
</dbReference>
<dbReference type="KEGG" id="vg:18505206"/>
<reference evidence="1 2" key="1">
    <citation type="submission" date="2013-12" db="EMBL/GenBank/DDBJ databases">
        <authorList>
            <person name="Nho S.W."/>
            <person name="Jang H.B."/>
            <person name="Kim K.S."/>
            <person name="Kim T.H."/>
            <person name="Cha I.S."/>
            <person name="Park S.B."/>
            <person name="Jung T.S."/>
        </authorList>
    </citation>
    <scope>NUCLEOTIDE SEQUENCE [LARGE SCALE GENOMIC DNA]</scope>
</reference>
<keyword evidence="2" id="KW-1185">Reference proteome</keyword>
<evidence type="ECO:0000313" key="1">
    <source>
        <dbReference type="EMBL" id="AHI60849.1"/>
    </source>
</evidence>
<dbReference type="Proteomes" id="UP000019301">
    <property type="component" value="Segment"/>
</dbReference>
<name>W6ATX1_9CAUD</name>
<gene>
    <name evidence="1" type="ORF">ECBP3_0072</name>
</gene>
<dbReference type="GeneID" id="18505206"/>
<proteinExistence type="predicted"/>
<accession>W6ATX1</accession>